<dbReference type="InterPro" id="IPR023170">
    <property type="entry name" value="HhH_base_excis_C"/>
</dbReference>
<evidence type="ECO:0000256" key="8">
    <source>
        <dbReference type="ARBA" id="ARBA00023204"/>
    </source>
</evidence>
<keyword evidence="2" id="KW-0004">4Fe-4S</keyword>
<dbReference type="SMART" id="SM00478">
    <property type="entry name" value="ENDO3c"/>
    <property type="match status" value="1"/>
</dbReference>
<keyword evidence="8" id="KW-0234">DNA repair</keyword>
<reference evidence="13" key="2">
    <citation type="submission" date="2021-03" db="EMBL/GenBank/DDBJ databases">
        <authorList>
            <person name="Jaffe A."/>
        </authorList>
    </citation>
    <scope>NUCLEOTIDE SEQUENCE</scope>
    <source>
        <strain evidence="13">RIFCSPLOWO2_01_FULL_58_19</strain>
    </source>
</reference>
<dbReference type="GO" id="GO:0006284">
    <property type="term" value="P:base-excision repair"/>
    <property type="evidence" value="ECO:0007669"/>
    <property type="project" value="InterPro"/>
</dbReference>
<evidence type="ECO:0000256" key="1">
    <source>
        <dbReference type="ARBA" id="ARBA00008343"/>
    </source>
</evidence>
<dbReference type="InterPro" id="IPR011257">
    <property type="entry name" value="DNA_glycosylase"/>
</dbReference>
<evidence type="ECO:0000313" key="12">
    <source>
        <dbReference type="EMBL" id="HIH16126.1"/>
    </source>
</evidence>
<dbReference type="InterPro" id="IPR000445">
    <property type="entry name" value="HhH_motif"/>
</dbReference>
<dbReference type="Pfam" id="PF00633">
    <property type="entry name" value="HHH"/>
    <property type="match status" value="1"/>
</dbReference>
<dbReference type="SMART" id="SM00278">
    <property type="entry name" value="HhH1"/>
    <property type="match status" value="1"/>
</dbReference>
<dbReference type="Gene3D" id="1.10.340.30">
    <property type="entry name" value="Hypothetical protein, domain 2"/>
    <property type="match status" value="1"/>
</dbReference>
<evidence type="ECO:0000256" key="7">
    <source>
        <dbReference type="ARBA" id="ARBA00023014"/>
    </source>
</evidence>
<evidence type="ECO:0000259" key="11">
    <source>
        <dbReference type="SMART" id="SM00478"/>
    </source>
</evidence>
<sequence length="214" mass="24256">MHPRDLFDRLFAAYGPQHWWPAKTRFEVCVGAILTQNTAWSNVEKAIANLRREKLLTLKALAAADKRELARCIQPAGYFNQKAGYLKNFCRHVVGEHGTLAAFFRPPLPVLRRELLAVKGIGPETADSILLYAAGKPSFVIDAYTQRIVHRLGLSEEESYAGLKQFFESRLPVDERRFNEFHALFVEHAKRVCLKAAPWCGECCLAKECRKIGV</sequence>
<evidence type="ECO:0000313" key="14">
    <source>
        <dbReference type="Proteomes" id="UP000564964"/>
    </source>
</evidence>
<keyword evidence="9" id="KW-0326">Glycosidase</keyword>
<gene>
    <name evidence="12" type="ORF">HA252_01845</name>
    <name evidence="13" type="ORF">J4203_07730</name>
</gene>
<keyword evidence="12" id="KW-0255">Endonuclease</keyword>
<evidence type="ECO:0000256" key="3">
    <source>
        <dbReference type="ARBA" id="ARBA00022723"/>
    </source>
</evidence>
<name>A0A7J4JLI9_9ARCH</name>
<organism evidence="12 14">
    <name type="scientific">Candidatus Iainarchaeum sp</name>
    <dbReference type="NCBI Taxonomy" id="3101447"/>
    <lineage>
        <taxon>Archaea</taxon>
        <taxon>Candidatus Iainarchaeota</taxon>
        <taxon>Candidatus Iainarchaeia</taxon>
        <taxon>Candidatus Iainarchaeales</taxon>
        <taxon>Candidatus Iainarchaeaceae</taxon>
        <taxon>Candidatus Iainarchaeum</taxon>
    </lineage>
</organism>
<dbReference type="AlphaFoldDB" id="A0A7J4JLI9"/>
<dbReference type="Gene3D" id="1.10.1670.10">
    <property type="entry name" value="Helix-hairpin-Helix base-excision DNA repair enzymes (C-terminal)"/>
    <property type="match status" value="1"/>
</dbReference>
<feature type="domain" description="HhH-GPD" evidence="11">
    <location>
        <begin position="34"/>
        <end position="191"/>
    </location>
</feature>
<reference evidence="12" key="1">
    <citation type="journal article" date="2020" name="bioRxiv">
        <title>A rank-normalized archaeal taxonomy based on genome phylogeny resolves widespread incomplete and uneven classifications.</title>
        <authorList>
            <person name="Rinke C."/>
            <person name="Chuvochina M."/>
            <person name="Mussig A.J."/>
            <person name="Chaumeil P.-A."/>
            <person name="Waite D.W."/>
            <person name="Whitman W.B."/>
            <person name="Parks D.H."/>
            <person name="Hugenholtz P."/>
        </authorList>
    </citation>
    <scope>NUCLEOTIDE SEQUENCE</scope>
    <source>
        <strain evidence="12">UBA10219</strain>
    </source>
</reference>
<dbReference type="PANTHER" id="PTHR10359:SF19">
    <property type="entry name" value="DNA REPAIR GLYCOSYLASE MJ1434-RELATED"/>
    <property type="match status" value="1"/>
</dbReference>
<dbReference type="InterPro" id="IPR003265">
    <property type="entry name" value="HhH-GPD_domain"/>
</dbReference>
<dbReference type="InterPro" id="IPR003583">
    <property type="entry name" value="Hlx-hairpin-Hlx_DNA-bd_motif"/>
</dbReference>
<dbReference type="CDD" id="cd00056">
    <property type="entry name" value="ENDO3c"/>
    <property type="match status" value="1"/>
</dbReference>
<dbReference type="PANTHER" id="PTHR10359">
    <property type="entry name" value="A/G-SPECIFIC ADENINE GLYCOSYLASE/ENDONUCLEASE III"/>
    <property type="match status" value="1"/>
</dbReference>
<dbReference type="Proteomes" id="UP000678237">
    <property type="component" value="Unassembled WGS sequence"/>
</dbReference>
<evidence type="ECO:0000313" key="13">
    <source>
        <dbReference type="EMBL" id="MBS3063726.1"/>
    </source>
</evidence>
<dbReference type="GO" id="GO:0046872">
    <property type="term" value="F:metal ion binding"/>
    <property type="evidence" value="ECO:0007669"/>
    <property type="project" value="UniProtKB-KW"/>
</dbReference>
<comment type="similarity">
    <text evidence="1">Belongs to the Nth/MutY family.</text>
</comment>
<accession>A0A7J4JLI9</accession>
<dbReference type="PIRSF" id="PIRSF001435">
    <property type="entry name" value="Nth"/>
    <property type="match status" value="1"/>
</dbReference>
<keyword evidence="12" id="KW-0540">Nuclease</keyword>
<dbReference type="EMBL" id="JAGVWE010000007">
    <property type="protein sequence ID" value="MBS3063726.1"/>
    <property type="molecule type" value="Genomic_DNA"/>
</dbReference>
<evidence type="ECO:0000256" key="2">
    <source>
        <dbReference type="ARBA" id="ARBA00022485"/>
    </source>
</evidence>
<evidence type="ECO:0000259" key="10">
    <source>
        <dbReference type="SMART" id="SM00278"/>
    </source>
</evidence>
<dbReference type="Proteomes" id="UP000564964">
    <property type="component" value="Unassembled WGS sequence"/>
</dbReference>
<evidence type="ECO:0000256" key="9">
    <source>
        <dbReference type="ARBA" id="ARBA00023295"/>
    </source>
</evidence>
<keyword evidence="3" id="KW-0479">Metal-binding</keyword>
<proteinExistence type="inferred from homology"/>
<dbReference type="GO" id="GO:0004519">
    <property type="term" value="F:endonuclease activity"/>
    <property type="evidence" value="ECO:0007669"/>
    <property type="project" value="UniProtKB-KW"/>
</dbReference>
<keyword evidence="5" id="KW-0378">Hydrolase</keyword>
<comment type="caution">
    <text evidence="12">The sequence shown here is derived from an EMBL/GenBank/DDBJ whole genome shotgun (WGS) entry which is preliminary data.</text>
</comment>
<evidence type="ECO:0000256" key="6">
    <source>
        <dbReference type="ARBA" id="ARBA00023004"/>
    </source>
</evidence>
<dbReference type="EMBL" id="DUGH01000041">
    <property type="protein sequence ID" value="HIH16126.1"/>
    <property type="molecule type" value="Genomic_DNA"/>
</dbReference>
<dbReference type="GO" id="GO:0003677">
    <property type="term" value="F:DNA binding"/>
    <property type="evidence" value="ECO:0007669"/>
    <property type="project" value="InterPro"/>
</dbReference>
<dbReference type="Pfam" id="PF00730">
    <property type="entry name" value="HhH-GPD"/>
    <property type="match status" value="1"/>
</dbReference>
<evidence type="ECO:0000256" key="5">
    <source>
        <dbReference type="ARBA" id="ARBA00022801"/>
    </source>
</evidence>
<protein>
    <submittedName>
        <fullName evidence="12">Endonuclease III domain-containing protein</fullName>
    </submittedName>
</protein>
<dbReference type="SUPFAM" id="SSF48150">
    <property type="entry name" value="DNA-glycosylase"/>
    <property type="match status" value="1"/>
</dbReference>
<evidence type="ECO:0000256" key="4">
    <source>
        <dbReference type="ARBA" id="ARBA00022763"/>
    </source>
</evidence>
<reference evidence="13" key="3">
    <citation type="submission" date="2021-05" db="EMBL/GenBank/DDBJ databases">
        <title>Protein family content uncovers lineage relationships and bacterial pathway maintenance mechanisms in DPANN archaea.</title>
        <authorList>
            <person name="Castelle C.J."/>
            <person name="Meheust R."/>
            <person name="Jaffe A.L."/>
            <person name="Seitz K."/>
            <person name="Gong X."/>
            <person name="Baker B.J."/>
            <person name="Banfield J.F."/>
        </authorList>
    </citation>
    <scope>NUCLEOTIDE SEQUENCE</scope>
    <source>
        <strain evidence="13">RIFCSPLOWO2_01_FULL_58_19</strain>
    </source>
</reference>
<keyword evidence="4" id="KW-0227">DNA damage</keyword>
<dbReference type="GO" id="GO:0051539">
    <property type="term" value="F:4 iron, 4 sulfur cluster binding"/>
    <property type="evidence" value="ECO:0007669"/>
    <property type="project" value="UniProtKB-KW"/>
</dbReference>
<feature type="domain" description="Helix-hairpin-helix DNA-binding motif class 1" evidence="10">
    <location>
        <begin position="113"/>
        <end position="132"/>
    </location>
</feature>
<keyword evidence="6" id="KW-0408">Iron</keyword>
<dbReference type="GO" id="GO:0019104">
    <property type="term" value="F:DNA N-glycosylase activity"/>
    <property type="evidence" value="ECO:0007669"/>
    <property type="project" value="UniProtKB-ARBA"/>
</dbReference>
<keyword evidence="7" id="KW-0411">Iron-sulfur</keyword>